<accession>A0A2S6MV33</accession>
<evidence type="ECO:0000256" key="9">
    <source>
        <dbReference type="ARBA" id="ARBA00022982"/>
    </source>
</evidence>
<evidence type="ECO:0000256" key="7">
    <source>
        <dbReference type="ARBA" id="ARBA00022692"/>
    </source>
</evidence>
<evidence type="ECO:0000256" key="5">
    <source>
        <dbReference type="ARBA" id="ARBA00022617"/>
    </source>
</evidence>
<dbReference type="GO" id="GO:0046872">
    <property type="term" value="F:metal ion binding"/>
    <property type="evidence" value="ECO:0007669"/>
    <property type="project" value="UniProtKB-KW"/>
</dbReference>
<feature type="binding site" description="covalent" evidence="13">
    <location>
        <position position="67"/>
    </location>
    <ligand>
        <name>heme c</name>
        <dbReference type="ChEBI" id="CHEBI:61717"/>
    </ligand>
</feature>
<evidence type="ECO:0000313" key="18">
    <source>
        <dbReference type="Proteomes" id="UP000239724"/>
    </source>
</evidence>
<evidence type="ECO:0000256" key="6">
    <source>
        <dbReference type="ARBA" id="ARBA00022660"/>
    </source>
</evidence>
<dbReference type="InterPro" id="IPR002326">
    <property type="entry name" value="Cyt_c1"/>
</dbReference>
<proteinExistence type="inferred from homology"/>
<dbReference type="SUPFAM" id="SSF46626">
    <property type="entry name" value="Cytochrome c"/>
    <property type="match status" value="1"/>
</dbReference>
<dbReference type="RefSeq" id="WP_104522957.1">
    <property type="nucleotide sequence ID" value="NZ_NHRY01000272.1"/>
</dbReference>
<dbReference type="SUPFAM" id="SSF81496">
    <property type="entry name" value="Cytochrome c1 subunit of cytochrome bc1 complex (Ubiquinol-cytochrome c reductase), transmembrane anchor"/>
    <property type="match status" value="1"/>
</dbReference>
<dbReference type="Gene3D" id="1.20.5.100">
    <property type="entry name" value="Cytochrome c1, transmembrane anchor, C-terminal"/>
    <property type="match status" value="1"/>
</dbReference>
<reference evidence="17 18" key="1">
    <citation type="journal article" date="2018" name="Arch. Microbiol.">
        <title>New insights into the metabolic potential of the phototrophic purple bacterium Rhodopila globiformis DSM 161(T) from its draft genome sequence and evidence for a vanadium-dependent nitrogenase.</title>
        <authorList>
            <person name="Imhoff J.F."/>
            <person name="Rahn T."/>
            <person name="Kunzel S."/>
            <person name="Neulinger S.C."/>
        </authorList>
    </citation>
    <scope>NUCLEOTIDE SEQUENCE [LARGE SCALE GENOMIC DNA]</scope>
    <source>
        <strain evidence="17 18">DSM 161</strain>
    </source>
</reference>
<keyword evidence="6" id="KW-0679">Respiratory chain</keyword>
<evidence type="ECO:0000256" key="8">
    <source>
        <dbReference type="ARBA" id="ARBA00022723"/>
    </source>
</evidence>
<feature type="transmembrane region" description="Helical" evidence="14">
    <location>
        <begin position="234"/>
        <end position="252"/>
    </location>
</feature>
<comment type="caution">
    <text evidence="17">The sequence shown here is derived from an EMBL/GenBank/DDBJ whole genome shotgun (WGS) entry which is preliminary data.</text>
</comment>
<name>A0A2S6MV33_RHOGL</name>
<keyword evidence="15" id="KW-0732">Signal</keyword>
<feature type="domain" description="Cytochrome c" evidence="16">
    <location>
        <begin position="54"/>
        <end position="206"/>
    </location>
</feature>
<dbReference type="GO" id="GO:0016020">
    <property type="term" value="C:membrane"/>
    <property type="evidence" value="ECO:0007669"/>
    <property type="project" value="UniProtKB-SubCell"/>
</dbReference>
<dbReference type="EMBL" id="NHRY01000272">
    <property type="protein sequence ID" value="PPQ26212.1"/>
    <property type="molecule type" value="Genomic_DNA"/>
</dbReference>
<dbReference type="PANTHER" id="PTHR10266:SF3">
    <property type="entry name" value="CYTOCHROME C1, HEME PROTEIN, MITOCHONDRIAL"/>
    <property type="match status" value="1"/>
</dbReference>
<keyword evidence="8 13" id="KW-0479">Metal-binding</keyword>
<evidence type="ECO:0000256" key="2">
    <source>
        <dbReference type="ARBA" id="ARBA00006488"/>
    </source>
</evidence>
<evidence type="ECO:0000256" key="3">
    <source>
        <dbReference type="ARBA" id="ARBA00016165"/>
    </source>
</evidence>
<comment type="cofactor">
    <cofactor evidence="13">
        <name>heme c</name>
        <dbReference type="ChEBI" id="CHEBI:61717"/>
    </cofactor>
    <text evidence="13">Binds 1 heme c group covalently per subunit.</text>
</comment>
<keyword evidence="18" id="KW-1185">Reference proteome</keyword>
<dbReference type="GO" id="GO:0020037">
    <property type="term" value="F:heme binding"/>
    <property type="evidence" value="ECO:0007669"/>
    <property type="project" value="InterPro"/>
</dbReference>
<feature type="binding site" description="covalent" evidence="13">
    <location>
        <position position="190"/>
    </location>
    <ligand>
        <name>heme c</name>
        <dbReference type="ChEBI" id="CHEBI:61717"/>
    </ligand>
</feature>
<evidence type="ECO:0000256" key="15">
    <source>
        <dbReference type="SAM" id="SignalP"/>
    </source>
</evidence>
<dbReference type="PANTHER" id="PTHR10266">
    <property type="entry name" value="CYTOCHROME C1"/>
    <property type="match status" value="1"/>
</dbReference>
<keyword evidence="9" id="KW-0249">Electron transport</keyword>
<keyword evidence="7 14" id="KW-0812">Transmembrane</keyword>
<feature type="binding site" description="covalent" evidence="13">
    <location>
        <position position="70"/>
    </location>
    <ligand>
        <name>heme c</name>
        <dbReference type="ChEBI" id="CHEBI:61717"/>
    </ligand>
</feature>
<evidence type="ECO:0000256" key="4">
    <source>
        <dbReference type="ARBA" id="ARBA00022448"/>
    </source>
</evidence>
<comment type="subcellular location">
    <subcellularLocation>
        <location evidence="1">Membrane</location>
    </subcellularLocation>
</comment>
<protein>
    <recommendedName>
        <fullName evidence="3">Cytochrome c1</fullName>
    </recommendedName>
</protein>
<dbReference type="PRINTS" id="PR00603">
    <property type="entry name" value="CYTOCHROMEC1"/>
</dbReference>
<evidence type="ECO:0000256" key="10">
    <source>
        <dbReference type="ARBA" id="ARBA00022989"/>
    </source>
</evidence>
<feature type="binding site" description="covalent" evidence="13">
    <location>
        <position position="71"/>
    </location>
    <ligand>
        <name>heme c</name>
        <dbReference type="ChEBI" id="CHEBI:61717"/>
    </ligand>
</feature>
<keyword evidence="5 13" id="KW-0349">Heme</keyword>
<organism evidence="17 18">
    <name type="scientific">Rhodopila globiformis</name>
    <name type="common">Rhodopseudomonas globiformis</name>
    <dbReference type="NCBI Taxonomy" id="1071"/>
    <lineage>
        <taxon>Bacteria</taxon>
        <taxon>Pseudomonadati</taxon>
        <taxon>Pseudomonadota</taxon>
        <taxon>Alphaproteobacteria</taxon>
        <taxon>Acetobacterales</taxon>
        <taxon>Acetobacteraceae</taxon>
        <taxon>Rhodopila</taxon>
    </lineage>
</organism>
<dbReference type="PROSITE" id="PS51007">
    <property type="entry name" value="CYTC"/>
    <property type="match status" value="1"/>
</dbReference>
<dbReference type="Gene3D" id="1.10.760.10">
    <property type="entry name" value="Cytochrome c-like domain"/>
    <property type="match status" value="1"/>
</dbReference>
<feature type="chain" id="PRO_5015510178" description="Cytochrome c1" evidence="15">
    <location>
        <begin position="32"/>
        <end position="262"/>
    </location>
</feature>
<dbReference type="Pfam" id="PF02167">
    <property type="entry name" value="Cytochrom_C1"/>
    <property type="match status" value="1"/>
</dbReference>
<evidence type="ECO:0000256" key="14">
    <source>
        <dbReference type="SAM" id="Phobius"/>
    </source>
</evidence>
<keyword evidence="10 14" id="KW-1133">Transmembrane helix</keyword>
<evidence type="ECO:0000313" key="17">
    <source>
        <dbReference type="EMBL" id="PPQ26212.1"/>
    </source>
</evidence>
<evidence type="ECO:0000256" key="11">
    <source>
        <dbReference type="ARBA" id="ARBA00023004"/>
    </source>
</evidence>
<dbReference type="Proteomes" id="UP000239724">
    <property type="component" value="Unassembled WGS sequence"/>
</dbReference>
<comment type="similarity">
    <text evidence="2">Belongs to the cytochrome c family.</text>
</comment>
<dbReference type="InterPro" id="IPR021157">
    <property type="entry name" value="Cyt_c1_TM_anchor_C"/>
</dbReference>
<keyword evidence="11 13" id="KW-0408">Iron</keyword>
<gene>
    <name evidence="17" type="ORF">CCS01_30795</name>
</gene>
<evidence type="ECO:0000256" key="12">
    <source>
        <dbReference type="ARBA" id="ARBA00023136"/>
    </source>
</evidence>
<evidence type="ECO:0000259" key="16">
    <source>
        <dbReference type="PROSITE" id="PS51007"/>
    </source>
</evidence>
<dbReference type="OrthoDB" id="9808471at2"/>
<dbReference type="InterPro" id="IPR009056">
    <property type="entry name" value="Cyt_c-like_dom"/>
</dbReference>
<keyword evidence="4" id="KW-0813">Transport</keyword>
<keyword evidence="12 14" id="KW-0472">Membrane</keyword>
<evidence type="ECO:0000256" key="1">
    <source>
        <dbReference type="ARBA" id="ARBA00004370"/>
    </source>
</evidence>
<feature type="signal peptide" evidence="15">
    <location>
        <begin position="1"/>
        <end position="31"/>
    </location>
</feature>
<dbReference type="GO" id="GO:0009055">
    <property type="term" value="F:electron transfer activity"/>
    <property type="evidence" value="ECO:0007669"/>
    <property type="project" value="InterPro"/>
</dbReference>
<dbReference type="AlphaFoldDB" id="A0A2S6MV33"/>
<evidence type="ECO:0000256" key="13">
    <source>
        <dbReference type="PIRSR" id="PIRSR602326-1"/>
    </source>
</evidence>
<sequence length="262" mass="28284">MAKLRTLLAGAFAATLLAAPLAVPLAAPAFAQDEATMPNESWSFENPFGTFDLAAAQRGLQIYGQVCSNCHSLKFLHYRDLAGIGLTPEQIKAFAAQFTVPLGLDDQGNPKEGPALPASEFRSPYPNATAAAAVFNGAVPPDLSVMVNAREGGPNYVYGILTGFVNAPAGFKLQPGQYYNTMYPGHRIAMPPPLQDGTVQYTDGTKATLHQEAHDVVTFLAWAANPEMVERKQMGVRIVLFLIFMTGLTYAVKRKVWANVEH</sequence>
<dbReference type="InterPro" id="IPR036909">
    <property type="entry name" value="Cyt_c-like_dom_sf"/>
</dbReference>